<gene>
    <name evidence="1" type="ORF">e1012e08.tmp0091</name>
</gene>
<protein>
    <submittedName>
        <fullName evidence="1">Uncharacterized protein</fullName>
    </submittedName>
</protein>
<name>C8TDK4_EIMTE</name>
<sequence length="158" mass="17262">MCLTVAQEFKIIRISKQLLQNGTSSGGIVLDLSLWNQRCGTKTYSVLRATTLATRRKQFACSWLQGTPASVAFMKPPANGLQTASADGIDVKGVAYGLVAQEWFSKLLSRLPSSPDILLREFMEICYLTWPPKNHERVVMDKLSSPKGIVPSASSGVS</sequence>
<organism evidence="1 2">
    <name type="scientific">Eimeria tenella</name>
    <name type="common">Coccidian parasite</name>
    <dbReference type="NCBI Taxonomy" id="5802"/>
    <lineage>
        <taxon>Eukaryota</taxon>
        <taxon>Sar</taxon>
        <taxon>Alveolata</taxon>
        <taxon>Apicomplexa</taxon>
        <taxon>Conoidasida</taxon>
        <taxon>Coccidia</taxon>
        <taxon>Eucoccidiorida</taxon>
        <taxon>Eimeriorina</taxon>
        <taxon>Eimeriidae</taxon>
        <taxon>Eimeria</taxon>
    </lineage>
</organism>
<dbReference type="AlphaFoldDB" id="C8TDK4"/>
<dbReference type="EMBL" id="AM269894">
    <property type="protein sequence ID" value="CAK51340.1"/>
    <property type="molecule type" value="Genomic_DNA"/>
</dbReference>
<dbReference type="Proteomes" id="UP000243681">
    <property type="component" value="Chromosome 1"/>
</dbReference>
<reference evidence="1 2" key="1">
    <citation type="journal article" date="2007" name="Genome Res.">
        <title>Sequencing and analysis of chromosome 1 of Eimeria tenella reveals a unique segmental organization.</title>
        <authorList>
            <person name="Ling K.H."/>
            <person name="Rajandream M.A."/>
            <person name="Rivailler P."/>
            <person name="Ivens A."/>
            <person name="Yap S.J."/>
            <person name="Madeira A.M.B.N."/>
            <person name="Mungall K."/>
            <person name="Billington K."/>
            <person name="Yee W.Y."/>
            <person name="Bankier A.T."/>
            <person name="Carroll F."/>
            <person name="Durham A.M."/>
            <person name="Peters N."/>
            <person name="Loo S.S."/>
            <person name="Mat-Isa M.N."/>
            <person name="Novaes J."/>
            <person name="Quail M."/>
            <person name="Rosli R."/>
            <person name="Shamsudin M.N."/>
            <person name="Sobreira T.J.P."/>
            <person name="Tivey A.R."/>
            <person name="Wai S.F."/>
            <person name="White S."/>
            <person name="Wu X."/>
            <person name="Kerhornou A.X."/>
            <person name="Blake D."/>
            <person name="Mohamed R."/>
            <person name="Shirley M."/>
            <person name="Gruber A."/>
            <person name="Berriman M."/>
            <person name="Tomley F."/>
            <person name="Dear P.H."/>
            <person name="Wan K.L."/>
        </authorList>
    </citation>
    <scope>NUCLEOTIDE SEQUENCE [LARGE SCALE GENOMIC DNA]</scope>
    <source>
        <strain evidence="1 2">Houghton</strain>
    </source>
</reference>
<evidence type="ECO:0000313" key="1">
    <source>
        <dbReference type="EMBL" id="CAK51340.1"/>
    </source>
</evidence>
<proteinExistence type="predicted"/>
<accession>C8TDK4</accession>
<evidence type="ECO:0000313" key="2">
    <source>
        <dbReference type="Proteomes" id="UP000243681"/>
    </source>
</evidence>